<organism evidence="1 2">
    <name type="scientific">Amaricoccus macauensis</name>
    <dbReference type="NCBI Taxonomy" id="57001"/>
    <lineage>
        <taxon>Bacteria</taxon>
        <taxon>Pseudomonadati</taxon>
        <taxon>Pseudomonadota</taxon>
        <taxon>Alphaproteobacteria</taxon>
        <taxon>Rhodobacterales</taxon>
        <taxon>Paracoccaceae</taxon>
        <taxon>Amaricoccus</taxon>
    </lineage>
</organism>
<keyword evidence="2" id="KW-1185">Reference proteome</keyword>
<evidence type="ECO:0000313" key="2">
    <source>
        <dbReference type="Proteomes" id="UP000549457"/>
    </source>
</evidence>
<proteinExistence type="predicted"/>
<protein>
    <submittedName>
        <fullName evidence="1">Uncharacterized protein</fullName>
    </submittedName>
</protein>
<comment type="caution">
    <text evidence="1">The sequence shown here is derived from an EMBL/GenBank/DDBJ whole genome shotgun (WGS) entry which is preliminary data.</text>
</comment>
<accession>A0A840SN70</accession>
<name>A0A840SN70_9RHOB</name>
<dbReference type="AlphaFoldDB" id="A0A840SN70"/>
<reference evidence="1 2" key="1">
    <citation type="submission" date="2020-08" db="EMBL/GenBank/DDBJ databases">
        <title>Genomic Encyclopedia of Type Strains, Phase IV (KMG-IV): sequencing the most valuable type-strain genomes for metagenomic binning, comparative biology and taxonomic classification.</title>
        <authorList>
            <person name="Goeker M."/>
        </authorList>
    </citation>
    <scope>NUCLEOTIDE SEQUENCE [LARGE SCALE GENOMIC DNA]</scope>
    <source>
        <strain evidence="1 2">DSM 101730</strain>
    </source>
</reference>
<sequence length="66" mass="7275">MSLRVAILILLAIAAWKVIAWRKRIAARPPAPAVEATRPCPDCGAYVLARNPKPCNRADCRYRTSA</sequence>
<evidence type="ECO:0000313" key="1">
    <source>
        <dbReference type="EMBL" id="MBB5221316.1"/>
    </source>
</evidence>
<dbReference type="EMBL" id="JACHFM010000001">
    <property type="protein sequence ID" value="MBB5221316.1"/>
    <property type="molecule type" value="Genomic_DNA"/>
</dbReference>
<dbReference type="RefSeq" id="WP_184147700.1">
    <property type="nucleotide sequence ID" value="NZ_JACHFM010000001.1"/>
</dbReference>
<gene>
    <name evidence="1" type="ORF">HNP73_001237</name>
</gene>
<dbReference type="Proteomes" id="UP000549457">
    <property type="component" value="Unassembled WGS sequence"/>
</dbReference>